<evidence type="ECO:0000313" key="3">
    <source>
        <dbReference type="Proteomes" id="UP000241507"/>
    </source>
</evidence>
<dbReference type="Gene3D" id="3.90.320.10">
    <property type="match status" value="1"/>
</dbReference>
<dbReference type="InterPro" id="IPR011604">
    <property type="entry name" value="PDDEXK-like_dom_sf"/>
</dbReference>
<reference evidence="3" key="1">
    <citation type="submission" date="2018-03" db="EMBL/GenBank/DDBJ databases">
        <title>Gramella fulva sp. nov., isolated from a dry surface of tidal flat.</title>
        <authorList>
            <person name="Hwang S.H."/>
            <person name="Hwang W.M."/>
            <person name="Kang K."/>
            <person name="Ahn T.-Y."/>
        </authorList>
    </citation>
    <scope>NUCLEOTIDE SEQUENCE [LARGE SCALE GENOMIC DNA]</scope>
    <source>
        <strain evidence="3">SH35</strain>
    </source>
</reference>
<accession>A0A2R3Z3B2</accession>
<name>A0A2R3Z3B2_9FLAO</name>
<evidence type="ECO:0000259" key="1">
    <source>
        <dbReference type="Pfam" id="PF12705"/>
    </source>
</evidence>
<dbReference type="OrthoDB" id="9762792at2"/>
<dbReference type="InterPro" id="IPR027417">
    <property type="entry name" value="P-loop_NTPase"/>
</dbReference>
<dbReference type="Pfam" id="PF12705">
    <property type="entry name" value="PDDEXK_1"/>
    <property type="match status" value="1"/>
</dbReference>
<evidence type="ECO:0000313" key="2">
    <source>
        <dbReference type="EMBL" id="AVR44712.1"/>
    </source>
</evidence>
<dbReference type="EMBL" id="CP028136">
    <property type="protein sequence ID" value="AVR44712.1"/>
    <property type="molecule type" value="Genomic_DNA"/>
</dbReference>
<proteinExistence type="predicted"/>
<sequence length="919" mass="107223">MITFIRETLENLRKTSSMPLSEMVFVLPSKRAGAFLLNELAKISETSLFAPEVLSIEEFTEQISELQLIDNTISLFEFYEAYTKITPEGEREDFETFSGWAQNLLHDFNEIDRYLIDYRPFFDYLSGIQDIKHWYLRPERTELIEKYLHFWKKLPEYYETLRENLLENGLAYQGLIYRIAAEKIQQYAKKNNRHFVFIGFNALNSSEQEIIHFLLKKEQAEVFWDLDEIFYNDQSHAASIFIRKYLKDWEYYQNKPFKNFGNQYAKAKNIQITGVPKNIGQAKYIGELLGGFDQTTLENTAVVLGEEELLLPVLNSLPPQLQELNITMGFPVKNSPVNSLFESLFLLHTSGTGNYYYKDVLAITDNPCIQPLLKEYGTQLTREIHSGNLVYLSFDKICGIFSEDLQILINACFKPKKENVPEFLESLQKIIYEIKEDLKSKNDKLGLEFLYHFHRLFNKLQNLTSQYPHIKNLRTLFGFYKELVSTETLDFQGRPFKGLQLMGMLESRALDFETVIISSLNEGVLPAGKSESSFIPYDLKKQEGLPTYLEKDAVYTYHFYRLLQRAKNVYLLYNTEVEGLNSGEKSRFITQLLVEKQEKHHLESQFVSPQVPKFEKQLKEIHKTPEILEKIKSLASSGFSPSALTSYIRNPLDFYVQYILGIRDQEEVEETVAYNTLGTVVHNTLEAFYLPLEGRNLRSEDINSFRRELDKKVSEEFAKTYSPSGLNKGKNLLIYEVARRYIQNFLKFEQQRLLQGDEIQIIQIEKDLRIPLPVEKLDFPVYLRGKVDRYELLNGIPTVIDYKTGKVIEYELAIDEWAEITKDYDKYSKCFQVLTYVNLLAESKDLKFPAEAGIISFKNLKNGFLKFAEKEKGSRKKDSLITQETLAVFREEVKKLICEICDPEIPFIEKEIKKSYGNF</sequence>
<dbReference type="AlphaFoldDB" id="A0A2R3Z3B2"/>
<dbReference type="Proteomes" id="UP000241507">
    <property type="component" value="Chromosome"/>
</dbReference>
<dbReference type="InterPro" id="IPR038726">
    <property type="entry name" value="PDDEXK_AddAB-type"/>
</dbReference>
<keyword evidence="3" id="KW-1185">Reference proteome</keyword>
<dbReference type="Gene3D" id="3.40.50.300">
    <property type="entry name" value="P-loop containing nucleotide triphosphate hydrolases"/>
    <property type="match status" value="1"/>
</dbReference>
<organism evidence="2 3">
    <name type="scientific">Christiangramia fulva</name>
    <dbReference type="NCBI Taxonomy" id="2126553"/>
    <lineage>
        <taxon>Bacteria</taxon>
        <taxon>Pseudomonadati</taxon>
        <taxon>Bacteroidota</taxon>
        <taxon>Flavobacteriia</taxon>
        <taxon>Flavobacteriales</taxon>
        <taxon>Flavobacteriaceae</taxon>
        <taxon>Christiangramia</taxon>
    </lineage>
</organism>
<gene>
    <name evidence="2" type="ORF">C7S20_05215</name>
</gene>
<feature type="domain" description="PD-(D/E)XK endonuclease-like" evidence="1">
    <location>
        <begin position="639"/>
        <end position="909"/>
    </location>
</feature>
<protein>
    <submittedName>
        <fullName evidence="2">PD-(D/E)XK nuclease family protein</fullName>
    </submittedName>
</protein>
<dbReference type="SUPFAM" id="SSF52540">
    <property type="entry name" value="P-loop containing nucleoside triphosphate hydrolases"/>
    <property type="match status" value="1"/>
</dbReference>
<dbReference type="KEGG" id="grs:C7S20_05215"/>